<dbReference type="SUPFAM" id="SSF53448">
    <property type="entry name" value="Nucleotide-diphospho-sugar transferases"/>
    <property type="match status" value="1"/>
</dbReference>
<keyword evidence="3" id="KW-0548">Nucleotidyltransferase</keyword>
<dbReference type="PANTHER" id="PTHR43777:SF1">
    <property type="entry name" value="MOLYBDENUM COFACTOR CYTIDYLYLTRANSFERASE"/>
    <property type="match status" value="1"/>
</dbReference>
<evidence type="ECO:0000256" key="1">
    <source>
        <dbReference type="ARBA" id="ARBA00022842"/>
    </source>
</evidence>
<reference evidence="3 4" key="1">
    <citation type="submission" date="2016-10" db="EMBL/GenBank/DDBJ databases">
        <authorList>
            <person name="de Groot N.N."/>
        </authorList>
    </citation>
    <scope>NUCLEOTIDE SEQUENCE [LARGE SCALE GENOMIC DNA]</scope>
    <source>
        <strain evidence="3 4">DSM 17862</strain>
    </source>
</reference>
<sequence>MILTGLLLAAGSSRRFGPSDKLLHPFRGRPLIAHAATAMRQARLDHRVAVISNPALSVHLQGFQVIRIVPAAIADSLRAGLAAVTGTDRLLIALGDMPFVTAAHLDRVARTATPDRPAASVDDGPPMPPACFPAAWLPRLAELSGDQGAGRLLRDLSPDALVAGHGLLGDIDRPGDLPG</sequence>
<proteinExistence type="predicted"/>
<evidence type="ECO:0000313" key="4">
    <source>
        <dbReference type="Proteomes" id="UP000199180"/>
    </source>
</evidence>
<protein>
    <submittedName>
        <fullName evidence="3">Molybdenum cofactor cytidylyltransferase</fullName>
    </submittedName>
</protein>
<dbReference type="Proteomes" id="UP000199180">
    <property type="component" value="Unassembled WGS sequence"/>
</dbReference>
<evidence type="ECO:0000259" key="2">
    <source>
        <dbReference type="Pfam" id="PF12804"/>
    </source>
</evidence>
<organism evidence="3 4">
    <name type="scientific">Paracoccus homiensis</name>
    <dbReference type="NCBI Taxonomy" id="364199"/>
    <lineage>
        <taxon>Bacteria</taxon>
        <taxon>Pseudomonadati</taxon>
        <taxon>Pseudomonadota</taxon>
        <taxon>Alphaproteobacteria</taxon>
        <taxon>Rhodobacterales</taxon>
        <taxon>Paracoccaceae</taxon>
        <taxon>Paracoccus</taxon>
    </lineage>
</organism>
<feature type="domain" description="MobA-like NTP transferase" evidence="2">
    <location>
        <begin position="5"/>
        <end position="156"/>
    </location>
</feature>
<keyword evidence="1" id="KW-0460">Magnesium</keyword>
<dbReference type="GO" id="GO:0016779">
    <property type="term" value="F:nucleotidyltransferase activity"/>
    <property type="evidence" value="ECO:0007669"/>
    <property type="project" value="UniProtKB-KW"/>
</dbReference>
<keyword evidence="3" id="KW-0808">Transferase</keyword>
<dbReference type="InterPro" id="IPR029044">
    <property type="entry name" value="Nucleotide-diphossugar_trans"/>
</dbReference>
<accession>A0A1I0EE04</accession>
<dbReference type="EMBL" id="FOHO01000005">
    <property type="protein sequence ID" value="SET43284.1"/>
    <property type="molecule type" value="Genomic_DNA"/>
</dbReference>
<dbReference type="RefSeq" id="WP_090734193.1">
    <property type="nucleotide sequence ID" value="NZ_FOHO01000005.1"/>
</dbReference>
<dbReference type="Gene3D" id="3.90.550.10">
    <property type="entry name" value="Spore Coat Polysaccharide Biosynthesis Protein SpsA, Chain A"/>
    <property type="match status" value="1"/>
</dbReference>
<name>A0A1I0EE04_9RHOB</name>
<dbReference type="InterPro" id="IPR025877">
    <property type="entry name" value="MobA-like_NTP_Trfase"/>
</dbReference>
<dbReference type="OrthoDB" id="9779263at2"/>
<dbReference type="CDD" id="cd04182">
    <property type="entry name" value="GT_2_like_f"/>
    <property type="match status" value="1"/>
</dbReference>
<keyword evidence="4" id="KW-1185">Reference proteome</keyword>
<dbReference type="PANTHER" id="PTHR43777">
    <property type="entry name" value="MOLYBDENUM COFACTOR CYTIDYLYLTRANSFERASE"/>
    <property type="match status" value="1"/>
</dbReference>
<evidence type="ECO:0000313" key="3">
    <source>
        <dbReference type="EMBL" id="SET43284.1"/>
    </source>
</evidence>
<gene>
    <name evidence="3" type="ORF">SAMN04489858_105104</name>
</gene>
<dbReference type="STRING" id="364199.SAMN04489858_105104"/>
<dbReference type="AlphaFoldDB" id="A0A1I0EE04"/>
<dbReference type="Pfam" id="PF12804">
    <property type="entry name" value="NTP_transf_3"/>
    <property type="match status" value="1"/>
</dbReference>